<sequence>MTWQPYYAGHGTPPDRPEDRVVLPPAPPWREFPRRSLHRQFVPPQGLVEAVNAALALRRPLLVTGPAGSGKSTVIEQVAAELALGTVLRWHITSRSSLADALYRYDALGRIHAQRLQTPSGAPAGGDDIAPFLRMGPLGTALLPTDRPRALLIDEIDKSDLDLPSDLLDVLERGEFEIPELARYGTDSVAVREWQGDEHHEIRRGRVQCTEFPFIVMTSNGERDFPAAFLRRCVRFTMPLPTPETLLRVVEAHMGAGAAGTDTVGRLVTTFLERLSAGESLAVDQLLNAVHLLAGTDVPDEARRQAVEDLILRELSHA</sequence>
<organism evidence="3 4">
    <name type="scientific">Streptomyces laurentii</name>
    <dbReference type="NCBI Taxonomy" id="39478"/>
    <lineage>
        <taxon>Bacteria</taxon>
        <taxon>Bacillati</taxon>
        <taxon>Actinomycetota</taxon>
        <taxon>Actinomycetes</taxon>
        <taxon>Kitasatosporales</taxon>
        <taxon>Streptomycetaceae</taxon>
        <taxon>Streptomyces</taxon>
    </lineage>
</organism>
<dbReference type="KEGG" id="slau:SLA_6573"/>
<evidence type="ECO:0000256" key="1">
    <source>
        <dbReference type="SAM" id="MobiDB-lite"/>
    </source>
</evidence>
<feature type="region of interest" description="Disordered" evidence="1">
    <location>
        <begin position="1"/>
        <end position="20"/>
    </location>
</feature>
<gene>
    <name evidence="3" type="ORF">SLA_6573</name>
</gene>
<dbReference type="GO" id="GO:0016887">
    <property type="term" value="F:ATP hydrolysis activity"/>
    <property type="evidence" value="ECO:0007669"/>
    <property type="project" value="InterPro"/>
</dbReference>
<dbReference type="RefSeq" id="WP_359876778.1">
    <property type="nucleotide sequence ID" value="NZ_JBEYHT010000021.1"/>
</dbReference>
<dbReference type="SUPFAM" id="SSF52540">
    <property type="entry name" value="P-loop containing nucleoside triphosphate hydrolases"/>
    <property type="match status" value="1"/>
</dbReference>
<dbReference type="InterPro" id="IPR003593">
    <property type="entry name" value="AAA+_ATPase"/>
</dbReference>
<dbReference type="InterPro" id="IPR027417">
    <property type="entry name" value="P-loop_NTPase"/>
</dbReference>
<name>A0A160P6H1_STRLU</name>
<protein>
    <submittedName>
        <fullName evidence="3">MoxR-like ATPase</fullName>
    </submittedName>
</protein>
<dbReference type="GO" id="GO:0005524">
    <property type="term" value="F:ATP binding"/>
    <property type="evidence" value="ECO:0007669"/>
    <property type="project" value="InterPro"/>
</dbReference>
<dbReference type="AlphaFoldDB" id="A0A160P6H1"/>
<evidence type="ECO:0000259" key="2">
    <source>
        <dbReference type="SMART" id="SM00382"/>
    </source>
</evidence>
<dbReference type="SMART" id="SM00382">
    <property type="entry name" value="AAA"/>
    <property type="match status" value="1"/>
</dbReference>
<evidence type="ECO:0000313" key="4">
    <source>
        <dbReference type="Proteomes" id="UP000217676"/>
    </source>
</evidence>
<dbReference type="InterPro" id="IPR011704">
    <property type="entry name" value="ATPase_dyneun-rel_AAA"/>
</dbReference>
<reference evidence="3 4" key="1">
    <citation type="journal article" date="2016" name="Genome Announc.">
        <title>Complete Genome Sequence of Thiostrepton-Producing Streptomyces laurentii ATCC 31255.</title>
        <authorList>
            <person name="Doi K."/>
            <person name="Fujino Y."/>
            <person name="Nagayoshi Y."/>
            <person name="Ohshima T."/>
            <person name="Ogata S."/>
        </authorList>
    </citation>
    <scope>NUCLEOTIDE SEQUENCE [LARGE SCALE GENOMIC DNA]</scope>
    <source>
        <strain evidence="3 4">ATCC 31255</strain>
    </source>
</reference>
<keyword evidence="4" id="KW-1185">Reference proteome</keyword>
<dbReference type="Gene3D" id="3.40.50.300">
    <property type="entry name" value="P-loop containing nucleotide triphosphate hydrolases"/>
    <property type="match status" value="1"/>
</dbReference>
<proteinExistence type="predicted"/>
<accession>A0A160P6H1</accession>
<evidence type="ECO:0000313" key="3">
    <source>
        <dbReference type="EMBL" id="BAU87439.1"/>
    </source>
</evidence>
<dbReference type="Pfam" id="PF07728">
    <property type="entry name" value="AAA_5"/>
    <property type="match status" value="1"/>
</dbReference>
<dbReference type="EMBL" id="AP017424">
    <property type="protein sequence ID" value="BAU87439.1"/>
    <property type="molecule type" value="Genomic_DNA"/>
</dbReference>
<dbReference type="Proteomes" id="UP000217676">
    <property type="component" value="Chromosome"/>
</dbReference>
<feature type="domain" description="AAA+ ATPase" evidence="2">
    <location>
        <begin position="57"/>
        <end position="244"/>
    </location>
</feature>